<dbReference type="STRING" id="990268.JCM19235_5345"/>
<dbReference type="AlphaFoldDB" id="A0A090RNE9"/>
<sequence>MFAIDDVVVATKGIDLGKMVVTGLSSGGFYVRVEVDGMSLTYPARDLQKA</sequence>
<name>A0A090RNE9_9VIBR</name>
<evidence type="ECO:0000313" key="2">
    <source>
        <dbReference type="Proteomes" id="UP000029228"/>
    </source>
</evidence>
<protein>
    <submittedName>
        <fullName evidence="1">Uncharacterized protein</fullName>
    </submittedName>
</protein>
<dbReference type="EMBL" id="BBMR01000001">
    <property type="protein sequence ID" value="GAL16796.1"/>
    <property type="molecule type" value="Genomic_DNA"/>
</dbReference>
<dbReference type="Proteomes" id="UP000029228">
    <property type="component" value="Unassembled WGS sequence"/>
</dbReference>
<reference evidence="1 2" key="2">
    <citation type="submission" date="2014-09" db="EMBL/GenBank/DDBJ databases">
        <authorList>
            <consortium name="NBRP consortium"/>
            <person name="Sawabe T."/>
            <person name="Meirelles P."/>
            <person name="Nakanishi M."/>
            <person name="Sayaka M."/>
            <person name="Hattori M."/>
            <person name="Ohkuma M."/>
        </authorList>
    </citation>
    <scope>NUCLEOTIDE SEQUENCE [LARGE SCALE GENOMIC DNA]</scope>
    <source>
        <strain evidence="2">JCM19235</strain>
    </source>
</reference>
<keyword evidence="2" id="KW-1185">Reference proteome</keyword>
<reference evidence="1 2" key="1">
    <citation type="submission" date="2014-09" db="EMBL/GenBank/DDBJ databases">
        <title>Vibrio maritimus JCM 19235. (C45) whole genome shotgun sequence.</title>
        <authorList>
            <person name="Sawabe T."/>
            <person name="Meirelles P."/>
            <person name="Nakanishi M."/>
            <person name="Sayaka M."/>
            <person name="Hattori M."/>
            <person name="Ohkuma M."/>
        </authorList>
    </citation>
    <scope>NUCLEOTIDE SEQUENCE [LARGE SCALE GENOMIC DNA]</scope>
    <source>
        <strain evidence="2">JCM19235</strain>
    </source>
</reference>
<comment type="caution">
    <text evidence="1">The sequence shown here is derived from an EMBL/GenBank/DDBJ whole genome shotgun (WGS) entry which is preliminary data.</text>
</comment>
<evidence type="ECO:0000313" key="1">
    <source>
        <dbReference type="EMBL" id="GAL16796.1"/>
    </source>
</evidence>
<proteinExistence type="predicted"/>
<accession>A0A090RNE9</accession>
<gene>
    <name evidence="1" type="ORF">JCM19235_5345</name>
</gene>
<organism evidence="1 2">
    <name type="scientific">Vibrio maritimus</name>
    <dbReference type="NCBI Taxonomy" id="990268"/>
    <lineage>
        <taxon>Bacteria</taxon>
        <taxon>Pseudomonadati</taxon>
        <taxon>Pseudomonadota</taxon>
        <taxon>Gammaproteobacteria</taxon>
        <taxon>Vibrionales</taxon>
        <taxon>Vibrionaceae</taxon>
        <taxon>Vibrio</taxon>
    </lineage>
</organism>